<dbReference type="AlphaFoldDB" id="A0A0F9K9H1"/>
<sequence>MKKPIKDKNKKLSKLFKESSDIHIDVVQIINETTGKQDDIATVQYIIKNTPLYLKLIASGKYKNFIIDSCSPIWKYAKKIWLKRNPGRIRPNIFEYDEIEVIKQNIILPFVNYCKIYDVNLILTFGIKGHYINNIMIGYQEEAKQWLLNIFSYELWFEYDYRKYCIKHPYKPFWTIQDEDINISEYLFDKEFIIENEKVEFKEFEEFKYETMTSESFRKDAKKRKSSSSSLTIGQKK</sequence>
<feature type="region of interest" description="Disordered" evidence="1">
    <location>
        <begin position="216"/>
        <end position="237"/>
    </location>
</feature>
<gene>
    <name evidence="2" type="ORF">LCGC14_1356010</name>
</gene>
<comment type="caution">
    <text evidence="2">The sequence shown here is derived from an EMBL/GenBank/DDBJ whole genome shotgun (WGS) entry which is preliminary data.</text>
</comment>
<dbReference type="EMBL" id="LAZR01008427">
    <property type="protein sequence ID" value="KKM78834.1"/>
    <property type="molecule type" value="Genomic_DNA"/>
</dbReference>
<organism evidence="2">
    <name type="scientific">marine sediment metagenome</name>
    <dbReference type="NCBI Taxonomy" id="412755"/>
    <lineage>
        <taxon>unclassified sequences</taxon>
        <taxon>metagenomes</taxon>
        <taxon>ecological metagenomes</taxon>
    </lineage>
</organism>
<evidence type="ECO:0000256" key="1">
    <source>
        <dbReference type="SAM" id="MobiDB-lite"/>
    </source>
</evidence>
<reference evidence="2" key="1">
    <citation type="journal article" date="2015" name="Nature">
        <title>Complex archaea that bridge the gap between prokaryotes and eukaryotes.</title>
        <authorList>
            <person name="Spang A."/>
            <person name="Saw J.H."/>
            <person name="Jorgensen S.L."/>
            <person name="Zaremba-Niedzwiedzka K."/>
            <person name="Martijn J."/>
            <person name="Lind A.E."/>
            <person name="van Eijk R."/>
            <person name="Schleper C."/>
            <person name="Guy L."/>
            <person name="Ettema T.J."/>
        </authorList>
    </citation>
    <scope>NUCLEOTIDE SEQUENCE</scope>
</reference>
<accession>A0A0F9K9H1</accession>
<protein>
    <submittedName>
        <fullName evidence="2">Uncharacterized protein</fullName>
    </submittedName>
</protein>
<proteinExistence type="predicted"/>
<evidence type="ECO:0000313" key="2">
    <source>
        <dbReference type="EMBL" id="KKM78834.1"/>
    </source>
</evidence>
<name>A0A0F9K9H1_9ZZZZ</name>